<comment type="caution">
    <text evidence="2">The sequence shown here is derived from an EMBL/GenBank/DDBJ whole genome shotgun (WGS) entry which is preliminary data.</text>
</comment>
<evidence type="ECO:0000313" key="3">
    <source>
        <dbReference type="Proteomes" id="UP000530564"/>
    </source>
</evidence>
<keyword evidence="3" id="KW-1185">Reference proteome</keyword>
<dbReference type="AlphaFoldDB" id="A0A839ZYD5"/>
<keyword evidence="1" id="KW-0472">Membrane</keyword>
<accession>A0A839ZYD5</accession>
<feature type="transmembrane region" description="Helical" evidence="1">
    <location>
        <begin position="21"/>
        <end position="39"/>
    </location>
</feature>
<keyword evidence="1" id="KW-1133">Transmembrane helix</keyword>
<dbReference type="EMBL" id="JACIDK010000002">
    <property type="protein sequence ID" value="MBB3891138.1"/>
    <property type="molecule type" value="Genomic_DNA"/>
</dbReference>
<evidence type="ECO:0000313" key="2">
    <source>
        <dbReference type="EMBL" id="MBB3891138.1"/>
    </source>
</evidence>
<name>A0A839ZYD5_9CAUL</name>
<keyword evidence="1" id="KW-0812">Transmembrane</keyword>
<feature type="transmembrane region" description="Helical" evidence="1">
    <location>
        <begin position="68"/>
        <end position="87"/>
    </location>
</feature>
<dbReference type="RefSeq" id="WP_183771747.1">
    <property type="nucleotide sequence ID" value="NZ_JACIDK010000002.1"/>
</dbReference>
<gene>
    <name evidence="2" type="ORF">GGQ61_001855</name>
</gene>
<reference evidence="2 3" key="1">
    <citation type="submission" date="2020-08" db="EMBL/GenBank/DDBJ databases">
        <title>Genomic Encyclopedia of Type Strains, Phase IV (KMG-IV): sequencing the most valuable type-strain genomes for metagenomic binning, comparative biology and taxonomic classification.</title>
        <authorList>
            <person name="Goeker M."/>
        </authorList>
    </citation>
    <scope>NUCLEOTIDE SEQUENCE [LARGE SCALE GENOMIC DNA]</scope>
    <source>
        <strain evidence="2 3">DSM 21793</strain>
    </source>
</reference>
<organism evidence="2 3">
    <name type="scientific">Phenylobacterium haematophilum</name>
    <dbReference type="NCBI Taxonomy" id="98513"/>
    <lineage>
        <taxon>Bacteria</taxon>
        <taxon>Pseudomonadati</taxon>
        <taxon>Pseudomonadota</taxon>
        <taxon>Alphaproteobacteria</taxon>
        <taxon>Caulobacterales</taxon>
        <taxon>Caulobacteraceae</taxon>
        <taxon>Phenylobacterium</taxon>
    </lineage>
</organism>
<sequence length="263" mass="28551">MWLLVYAPAILGVLRYRRWSYWRWVVAMLLWQAAAQFLFASGGTLDHPTGDGLISRAIRQATDDGPAFAAYGVAFLVLFYGGVVYFVRQLYRDAHAGREEAASGPRKSLEIVALTAVTGVLLYTSLPFLHEGDASNSADGPQTVEAALDAAVAEAKPGLPLKLDDVTTWTDVSRERQTMVFDYAINAENVSRDAAAEYIRSDVVDAACAHPANQAILRTGASIRFRYRLASGGEPLSHDLTADLCSEAATRNPAPQKNSSISR</sequence>
<protein>
    <submittedName>
        <fullName evidence="2">Uncharacterized protein</fullName>
    </submittedName>
</protein>
<evidence type="ECO:0000256" key="1">
    <source>
        <dbReference type="SAM" id="Phobius"/>
    </source>
</evidence>
<proteinExistence type="predicted"/>
<dbReference type="Proteomes" id="UP000530564">
    <property type="component" value="Unassembled WGS sequence"/>
</dbReference>
<feature type="transmembrane region" description="Helical" evidence="1">
    <location>
        <begin position="108"/>
        <end position="129"/>
    </location>
</feature>
<dbReference type="Gene3D" id="3.30.300.250">
    <property type="match status" value="1"/>
</dbReference>